<accession>A0ABW7N590</accession>
<gene>
    <name evidence="2" type="ORF">ACHKAR_04910</name>
</gene>
<dbReference type="Proteomes" id="UP001610063">
    <property type="component" value="Unassembled WGS sequence"/>
</dbReference>
<reference evidence="2 3" key="1">
    <citation type="journal article" date="2013" name="Int. J. Syst. Evol. Microbiol.">
        <title>Marinoscillum luteum sp. nov., isolated from marine sediment.</title>
        <authorList>
            <person name="Cha I.T."/>
            <person name="Park S.J."/>
            <person name="Kim S.J."/>
            <person name="Kim J.G."/>
            <person name="Jung M.Y."/>
            <person name="Shin K.S."/>
            <person name="Kwon K.K."/>
            <person name="Yang S.H."/>
            <person name="Seo Y.S."/>
            <person name="Rhee S.K."/>
        </authorList>
    </citation>
    <scope>NUCLEOTIDE SEQUENCE [LARGE SCALE GENOMIC DNA]</scope>
    <source>
        <strain evidence="2 3">KCTC 23939</strain>
    </source>
</reference>
<dbReference type="InterPro" id="IPR001387">
    <property type="entry name" value="Cro/C1-type_HTH"/>
</dbReference>
<name>A0ABW7N590_9BACT</name>
<evidence type="ECO:0000259" key="1">
    <source>
        <dbReference type="PROSITE" id="PS50943"/>
    </source>
</evidence>
<dbReference type="Gene3D" id="1.10.260.40">
    <property type="entry name" value="lambda repressor-like DNA-binding domains"/>
    <property type="match status" value="1"/>
</dbReference>
<feature type="domain" description="HTH cro/C1-type" evidence="1">
    <location>
        <begin position="21"/>
        <end position="63"/>
    </location>
</feature>
<dbReference type="PROSITE" id="PS50943">
    <property type="entry name" value="HTH_CROC1"/>
    <property type="match status" value="1"/>
</dbReference>
<dbReference type="InterPro" id="IPR010982">
    <property type="entry name" value="Lambda_DNA-bd_dom_sf"/>
</dbReference>
<organism evidence="2 3">
    <name type="scientific">Marinoscillum luteum</name>
    <dbReference type="NCBI Taxonomy" id="861051"/>
    <lineage>
        <taxon>Bacteria</taxon>
        <taxon>Pseudomonadati</taxon>
        <taxon>Bacteroidota</taxon>
        <taxon>Cytophagia</taxon>
        <taxon>Cytophagales</taxon>
        <taxon>Reichenbachiellaceae</taxon>
        <taxon>Marinoscillum</taxon>
    </lineage>
</organism>
<proteinExistence type="predicted"/>
<protein>
    <recommendedName>
        <fullName evidence="1">HTH cro/C1-type domain-containing protein</fullName>
    </recommendedName>
</protein>
<keyword evidence="3" id="KW-1185">Reference proteome</keyword>
<comment type="caution">
    <text evidence="2">The sequence shown here is derived from an EMBL/GenBank/DDBJ whole genome shotgun (WGS) entry which is preliminary data.</text>
</comment>
<evidence type="ECO:0000313" key="3">
    <source>
        <dbReference type="Proteomes" id="UP001610063"/>
    </source>
</evidence>
<evidence type="ECO:0000313" key="2">
    <source>
        <dbReference type="EMBL" id="MFH6982765.1"/>
    </source>
</evidence>
<dbReference type="RefSeq" id="WP_159580979.1">
    <property type="nucleotide sequence ID" value="NZ_JBIPKE010000013.1"/>
</dbReference>
<dbReference type="EMBL" id="JBIPKE010000013">
    <property type="protein sequence ID" value="MFH6982765.1"/>
    <property type="molecule type" value="Genomic_DNA"/>
</dbReference>
<sequence>MAINDRISDLIGELHTNPNSFADNIGVKSPVIYNIIKGRRSKPSFDVLQKILMAYEAINANWLLKGEGEIWKEKENNFALDTGYASIEDRIVSLVSALREEIGLSPSLEELSELIGTLLTENMKQKEKIAALYVKQDKILEVLRNKLNLDF</sequence>
<dbReference type="SUPFAM" id="SSF47413">
    <property type="entry name" value="lambda repressor-like DNA-binding domains"/>
    <property type="match status" value="1"/>
</dbReference>